<accession>A0A1N6R655</accession>
<name>A0A1N6R655_9GAMM</name>
<dbReference type="AlphaFoldDB" id="A0A1N6R655"/>
<dbReference type="InterPro" id="IPR051206">
    <property type="entry name" value="NAMLAA_amidase_2"/>
</dbReference>
<dbReference type="PANTHER" id="PTHR30417">
    <property type="entry name" value="N-ACETYLMURAMOYL-L-ALANINE AMIDASE AMID"/>
    <property type="match status" value="1"/>
</dbReference>
<evidence type="ECO:0000256" key="1">
    <source>
        <dbReference type="ARBA" id="ARBA00001561"/>
    </source>
</evidence>
<evidence type="ECO:0000313" key="7">
    <source>
        <dbReference type="Proteomes" id="UP000241788"/>
    </source>
</evidence>
<dbReference type="GO" id="GO:0008745">
    <property type="term" value="F:N-acetylmuramoyl-L-alanine amidase activity"/>
    <property type="evidence" value="ECO:0007669"/>
    <property type="project" value="UniProtKB-EC"/>
</dbReference>
<proteinExistence type="predicted"/>
<dbReference type="Proteomes" id="UP000241788">
    <property type="component" value="Unassembled WGS sequence"/>
</dbReference>
<dbReference type="InterPro" id="IPR002502">
    <property type="entry name" value="Amidase_domain"/>
</dbReference>
<dbReference type="STRING" id="1604334.SAMN05421546_0903"/>
<keyword evidence="4" id="KW-0961">Cell wall biogenesis/degradation</keyword>
<comment type="catalytic activity">
    <reaction evidence="1">
        <text>Hydrolyzes the link between N-acetylmuramoyl residues and L-amino acid residues in certain cell-wall glycopeptides.</text>
        <dbReference type="EC" id="3.5.1.28"/>
    </reaction>
</comment>
<dbReference type="Gene3D" id="3.40.80.10">
    <property type="entry name" value="Peptidoglycan recognition protein-like"/>
    <property type="match status" value="1"/>
</dbReference>
<reference evidence="7" key="1">
    <citation type="submission" date="2017-01" db="EMBL/GenBank/DDBJ databases">
        <authorList>
            <person name="Varghese N."/>
            <person name="Submissions S."/>
        </authorList>
    </citation>
    <scope>NUCLEOTIDE SEQUENCE [LARGE SCALE GENOMIC DNA]</scope>
    <source>
        <strain evidence="7">UM1</strain>
    </source>
</reference>
<dbReference type="GO" id="GO:0019867">
    <property type="term" value="C:outer membrane"/>
    <property type="evidence" value="ECO:0007669"/>
    <property type="project" value="TreeGrafter"/>
</dbReference>
<dbReference type="CDD" id="cd06583">
    <property type="entry name" value="PGRP"/>
    <property type="match status" value="1"/>
</dbReference>
<dbReference type="Pfam" id="PF01510">
    <property type="entry name" value="Amidase_2"/>
    <property type="match status" value="1"/>
</dbReference>
<dbReference type="SMART" id="SM00644">
    <property type="entry name" value="Ami_2"/>
    <property type="match status" value="1"/>
</dbReference>
<dbReference type="SUPFAM" id="SSF55846">
    <property type="entry name" value="N-acetylmuramoyl-L-alanine amidase-like"/>
    <property type="match status" value="1"/>
</dbReference>
<gene>
    <name evidence="6" type="ORF">SAMN05421546_0903</name>
</gene>
<sequence>MTYAFCMPLFNHNKSMLRLGVIALAGVLLAGCASMPAGQRSALAEWKPSPNHALRKPSIIVLHYTVEDTLDGSHDILSDPKRKHPVSSHYLLDRDGRLLQLVPDHLAAWHAGVGNWGAMRDLNQTSIGIEIVNTGSEPFPDAQIDALIALLGDLTTRHDIPRSQVIGHADLAPGRKIDPGQFFPWKKLADAGFGIWPQGELIDPPPGFDPWMALRVIGYRIDNPRAALHSFRLRFRGIDDGDRGTEKSASNIAQENAQALPALQPEDLRILYALTRQQ</sequence>
<keyword evidence="7" id="KW-1185">Reference proteome</keyword>
<feature type="domain" description="N-acetylmuramoyl-L-alanine amidase" evidence="5">
    <location>
        <begin position="45"/>
        <end position="180"/>
    </location>
</feature>
<evidence type="ECO:0000256" key="4">
    <source>
        <dbReference type="ARBA" id="ARBA00023316"/>
    </source>
</evidence>
<keyword evidence="3" id="KW-0378">Hydrolase</keyword>
<dbReference type="EMBL" id="FTLW01000002">
    <property type="protein sequence ID" value="SIQ24307.1"/>
    <property type="molecule type" value="Genomic_DNA"/>
</dbReference>
<dbReference type="InterPro" id="IPR036505">
    <property type="entry name" value="Amidase/PGRP_sf"/>
</dbReference>
<evidence type="ECO:0000256" key="3">
    <source>
        <dbReference type="ARBA" id="ARBA00022801"/>
    </source>
</evidence>
<evidence type="ECO:0000259" key="5">
    <source>
        <dbReference type="SMART" id="SM00644"/>
    </source>
</evidence>
<organism evidence="6 7">
    <name type="scientific">Solilutibacter tolerans</name>
    <dbReference type="NCBI Taxonomy" id="1604334"/>
    <lineage>
        <taxon>Bacteria</taxon>
        <taxon>Pseudomonadati</taxon>
        <taxon>Pseudomonadota</taxon>
        <taxon>Gammaproteobacteria</taxon>
        <taxon>Lysobacterales</taxon>
        <taxon>Lysobacteraceae</taxon>
        <taxon>Solilutibacter</taxon>
    </lineage>
</organism>
<dbReference type="GO" id="GO:0009253">
    <property type="term" value="P:peptidoglycan catabolic process"/>
    <property type="evidence" value="ECO:0007669"/>
    <property type="project" value="InterPro"/>
</dbReference>
<dbReference type="GO" id="GO:0009254">
    <property type="term" value="P:peptidoglycan turnover"/>
    <property type="evidence" value="ECO:0007669"/>
    <property type="project" value="TreeGrafter"/>
</dbReference>
<evidence type="ECO:0000313" key="6">
    <source>
        <dbReference type="EMBL" id="SIQ24307.1"/>
    </source>
</evidence>
<dbReference type="EC" id="3.5.1.28" evidence="2"/>
<evidence type="ECO:0000256" key="2">
    <source>
        <dbReference type="ARBA" id="ARBA00011901"/>
    </source>
</evidence>
<protein>
    <recommendedName>
        <fullName evidence="2">N-acetylmuramoyl-L-alanine amidase</fullName>
        <ecNumber evidence="2">3.5.1.28</ecNumber>
    </recommendedName>
</protein>
<dbReference type="PANTHER" id="PTHR30417:SF1">
    <property type="entry name" value="N-ACETYLMURAMOYL-L-ALANINE AMIDASE AMID"/>
    <property type="match status" value="1"/>
</dbReference>
<dbReference type="GO" id="GO:0071555">
    <property type="term" value="P:cell wall organization"/>
    <property type="evidence" value="ECO:0007669"/>
    <property type="project" value="UniProtKB-KW"/>
</dbReference>